<dbReference type="EMBL" id="CM023478">
    <property type="protein sequence ID" value="KAH7933354.1"/>
    <property type="molecule type" value="Genomic_DNA"/>
</dbReference>
<accession>A0ACB8C3F5</accession>
<evidence type="ECO:0000313" key="1">
    <source>
        <dbReference type="EMBL" id="KAH7933354.1"/>
    </source>
</evidence>
<protein>
    <submittedName>
        <fullName evidence="1">Uncharacterized protein</fullName>
    </submittedName>
</protein>
<keyword evidence="2" id="KW-1185">Reference proteome</keyword>
<dbReference type="Proteomes" id="UP000821865">
    <property type="component" value="Chromosome 9"/>
</dbReference>
<gene>
    <name evidence="1" type="ORF">HPB49_011704</name>
</gene>
<proteinExistence type="predicted"/>
<reference evidence="1" key="1">
    <citation type="submission" date="2020-05" db="EMBL/GenBank/DDBJ databases">
        <title>Large-scale comparative analyses of tick genomes elucidate their genetic diversity and vector capacities.</title>
        <authorList>
            <person name="Jia N."/>
            <person name="Wang J."/>
            <person name="Shi W."/>
            <person name="Du L."/>
            <person name="Sun Y."/>
            <person name="Zhan W."/>
            <person name="Jiang J."/>
            <person name="Wang Q."/>
            <person name="Zhang B."/>
            <person name="Ji P."/>
            <person name="Sakyi L.B."/>
            <person name="Cui X."/>
            <person name="Yuan T."/>
            <person name="Jiang B."/>
            <person name="Yang W."/>
            <person name="Lam T.T.-Y."/>
            <person name="Chang Q."/>
            <person name="Ding S."/>
            <person name="Wang X."/>
            <person name="Zhu J."/>
            <person name="Ruan X."/>
            <person name="Zhao L."/>
            <person name="Wei J."/>
            <person name="Que T."/>
            <person name="Du C."/>
            <person name="Cheng J."/>
            <person name="Dai P."/>
            <person name="Han X."/>
            <person name="Huang E."/>
            <person name="Gao Y."/>
            <person name="Liu J."/>
            <person name="Shao H."/>
            <person name="Ye R."/>
            <person name="Li L."/>
            <person name="Wei W."/>
            <person name="Wang X."/>
            <person name="Wang C."/>
            <person name="Yang T."/>
            <person name="Huo Q."/>
            <person name="Li W."/>
            <person name="Guo W."/>
            <person name="Chen H."/>
            <person name="Zhou L."/>
            <person name="Ni X."/>
            <person name="Tian J."/>
            <person name="Zhou Y."/>
            <person name="Sheng Y."/>
            <person name="Liu T."/>
            <person name="Pan Y."/>
            <person name="Xia L."/>
            <person name="Li J."/>
            <person name="Zhao F."/>
            <person name="Cao W."/>
        </authorList>
    </citation>
    <scope>NUCLEOTIDE SEQUENCE</scope>
    <source>
        <strain evidence="1">Dsil-2018</strain>
    </source>
</reference>
<comment type="caution">
    <text evidence="1">The sequence shown here is derived from an EMBL/GenBank/DDBJ whole genome shotgun (WGS) entry which is preliminary data.</text>
</comment>
<organism evidence="1 2">
    <name type="scientific">Dermacentor silvarum</name>
    <name type="common">Tick</name>
    <dbReference type="NCBI Taxonomy" id="543639"/>
    <lineage>
        <taxon>Eukaryota</taxon>
        <taxon>Metazoa</taxon>
        <taxon>Ecdysozoa</taxon>
        <taxon>Arthropoda</taxon>
        <taxon>Chelicerata</taxon>
        <taxon>Arachnida</taxon>
        <taxon>Acari</taxon>
        <taxon>Parasitiformes</taxon>
        <taxon>Ixodida</taxon>
        <taxon>Ixodoidea</taxon>
        <taxon>Ixodidae</taxon>
        <taxon>Rhipicephalinae</taxon>
        <taxon>Dermacentor</taxon>
    </lineage>
</organism>
<name>A0ACB8C3F5_DERSI</name>
<sequence>MDLQITPPHPNNNADENGDTRRISEAGTSKSQGIAAHNQATDGWQLVLSRRQREAAKHNDKEKASNKNNINGGPSAGGAKGDGQNSETGIGRRNMRPARGKPLPPLPKNDIKIILKPHKGLMLKEYLKTEIPQAIIRSTGSIIPGSGPNQRKITGEDFILRIREGTNIIIVSTPSLEVADVIRRITCMELRGKQHPFNVYVADPDDSYKGVVHGFPAHTESADLQQHLRVRTQGVTIERARMLGSSNTALLTFSGGTRPKCVYYMGVEMRCTEYRPTVQMCLECMQEGHRSDVCPNPKNICRGCGLENPPPQGHECEVKCAVCRAAGHETRRCPNKLIAAKRGKTTHQSRSRERSEQRTKKAPGRWFESTEEEDLYRRRSRSRSSQRGTAKSSTPSRDPSGSRASQRSNSPLPKKQQPIVPIGNFNYVLEKANGGLKFWRCKYSTCPGRCRPLDGHLVVGPSEHQCPDKQQPEMMQDSDGAEVDQPHNDGVEPQVLSQGCSHQQQEEKQEEPKEKKRTVQEQAELEEDGDQKTRPILSGIARVAGEQAVERCAPLCTEAAEPRQLRETADDFQDAHYVYDSEPDDANQDGRSTVSAGSTNKNIDDDVKSYLSVGDDCKDDADQTLCNVSAKVKDEAAWINVVVSTDDEDSDGEDEAYEEHAILDHSVSGGANLKRNRPHAISGQVLEMTYEAYDKGKQEMRSSVLRQMSQLLEAETELAKQRCRIAVVRERLLAHQLARLQPE</sequence>
<evidence type="ECO:0000313" key="2">
    <source>
        <dbReference type="Proteomes" id="UP000821865"/>
    </source>
</evidence>